<dbReference type="AlphaFoldDB" id="A0A429ZN67"/>
<evidence type="ECO:0000313" key="3">
    <source>
        <dbReference type="Proteomes" id="UP000287239"/>
    </source>
</evidence>
<dbReference type="GeneID" id="98568336"/>
<dbReference type="OrthoDB" id="9778052at2"/>
<reference evidence="2 3" key="1">
    <citation type="submission" date="2017-05" db="EMBL/GenBank/DDBJ databases">
        <title>Vagococcus spp. assemblies.</title>
        <authorList>
            <person name="Gulvik C.A."/>
        </authorList>
    </citation>
    <scope>NUCLEOTIDE SEQUENCE [LARGE SCALE GENOMIC DNA]</scope>
    <source>
        <strain evidence="2 3">NCFB 2777</strain>
    </source>
</reference>
<dbReference type="RefSeq" id="WP_126779942.1">
    <property type="nucleotide sequence ID" value="NZ_CP177121.1"/>
</dbReference>
<dbReference type="InterPro" id="IPR036291">
    <property type="entry name" value="NAD(P)-bd_dom_sf"/>
</dbReference>
<dbReference type="InterPro" id="IPR001509">
    <property type="entry name" value="Epimerase_deHydtase"/>
</dbReference>
<dbReference type="SUPFAM" id="SSF51735">
    <property type="entry name" value="NAD(P)-binding Rossmann-fold domains"/>
    <property type="match status" value="1"/>
</dbReference>
<organism evidence="2 3">
    <name type="scientific">Vagococcus salmoninarum</name>
    <dbReference type="NCBI Taxonomy" id="2739"/>
    <lineage>
        <taxon>Bacteria</taxon>
        <taxon>Bacillati</taxon>
        <taxon>Bacillota</taxon>
        <taxon>Bacilli</taxon>
        <taxon>Lactobacillales</taxon>
        <taxon>Enterococcaceae</taxon>
        <taxon>Vagococcus</taxon>
    </lineage>
</organism>
<dbReference type="GO" id="GO:0005737">
    <property type="term" value="C:cytoplasm"/>
    <property type="evidence" value="ECO:0007669"/>
    <property type="project" value="TreeGrafter"/>
</dbReference>
<sequence length="322" mass="35259">MKKIFILGGTGFLGYYTMKECLAKGYEVKTMSLPPMPEAGLIPEEVDCSIGNFFEMSDEEIIAYLADCQGFIYAAGADERVVPKKPAFKFFYEANVLPTQRIARLAKAAGVKKFVVFGSYFAEFAERLPEYHLRNQAYPSTRLLQEQVAFCEGEGAMTVTSLRLPYIFGTMPGKTPLWKMFTDQIKGQETFPALKGGTAMVTATQVAQAALGALENGQHRGTYAIGGINMSYADFYQMMVEALGQTETTTIPVVPYESLAAVYAGIDAAAEAEGLEHGMHMTVSSKLQTEDLHIDPQETMAILGYQADDVLGSIVETLKECV</sequence>
<dbReference type="Pfam" id="PF01370">
    <property type="entry name" value="Epimerase"/>
    <property type="match status" value="1"/>
</dbReference>
<comment type="caution">
    <text evidence="2">The sequence shown here is derived from an EMBL/GenBank/DDBJ whole genome shotgun (WGS) entry which is preliminary data.</text>
</comment>
<evidence type="ECO:0000259" key="1">
    <source>
        <dbReference type="Pfam" id="PF01370"/>
    </source>
</evidence>
<gene>
    <name evidence="2" type="ORF">CBF35_08140</name>
</gene>
<dbReference type="PANTHER" id="PTHR48079">
    <property type="entry name" value="PROTEIN YEEZ"/>
    <property type="match status" value="1"/>
</dbReference>
<protein>
    <submittedName>
        <fullName evidence="2">Epimerase</fullName>
    </submittedName>
</protein>
<name>A0A429ZN67_9ENTE</name>
<dbReference type="Gene3D" id="3.40.50.720">
    <property type="entry name" value="NAD(P)-binding Rossmann-like Domain"/>
    <property type="match status" value="1"/>
</dbReference>
<proteinExistence type="predicted"/>
<accession>A0A429ZN67</accession>
<dbReference type="GO" id="GO:0004029">
    <property type="term" value="F:aldehyde dehydrogenase (NAD+) activity"/>
    <property type="evidence" value="ECO:0007669"/>
    <property type="project" value="TreeGrafter"/>
</dbReference>
<dbReference type="EMBL" id="NGJU01000011">
    <property type="protein sequence ID" value="RST95144.1"/>
    <property type="molecule type" value="Genomic_DNA"/>
</dbReference>
<feature type="domain" description="NAD-dependent epimerase/dehydratase" evidence="1">
    <location>
        <begin position="4"/>
        <end position="226"/>
    </location>
</feature>
<dbReference type="Proteomes" id="UP000287239">
    <property type="component" value="Unassembled WGS sequence"/>
</dbReference>
<dbReference type="PANTHER" id="PTHR48079:SF6">
    <property type="entry name" value="NAD(P)-BINDING DOMAIN-CONTAINING PROTEIN-RELATED"/>
    <property type="match status" value="1"/>
</dbReference>
<evidence type="ECO:0000313" key="2">
    <source>
        <dbReference type="EMBL" id="RST95144.1"/>
    </source>
</evidence>
<keyword evidence="3" id="KW-1185">Reference proteome</keyword>
<dbReference type="InterPro" id="IPR051783">
    <property type="entry name" value="NAD(P)-dependent_oxidoreduct"/>
</dbReference>